<dbReference type="RefSeq" id="WP_305425124.1">
    <property type="nucleotide sequence ID" value="NZ_CP117430.1"/>
</dbReference>
<name>A0ABY9GUB7_9PSED</name>
<sequence length="57" mass="6238">MAPILPERVRDDDRLIGQLLGQLGATEVTANVRGALDTIGKNEEFINMVLAMLMTPE</sequence>
<accession>A0ABY9GUB7</accession>
<gene>
    <name evidence="1" type="ORF">PSH88_04640</name>
</gene>
<proteinExistence type="predicted"/>
<evidence type="ECO:0000313" key="2">
    <source>
        <dbReference type="Proteomes" id="UP001230768"/>
    </source>
</evidence>
<evidence type="ECO:0000313" key="1">
    <source>
        <dbReference type="EMBL" id="WLI19339.1"/>
    </source>
</evidence>
<dbReference type="EMBL" id="CP117430">
    <property type="protein sequence ID" value="WLI19339.1"/>
    <property type="molecule type" value="Genomic_DNA"/>
</dbReference>
<keyword evidence="2" id="KW-1185">Reference proteome</keyword>
<organism evidence="1 2">
    <name type="scientific">Pseudomonas wuhanensis</name>
    <dbReference type="NCBI Taxonomy" id="2954098"/>
    <lineage>
        <taxon>Bacteria</taxon>
        <taxon>Pseudomonadati</taxon>
        <taxon>Pseudomonadota</taxon>
        <taxon>Gammaproteobacteria</taxon>
        <taxon>Pseudomonadales</taxon>
        <taxon>Pseudomonadaceae</taxon>
        <taxon>Pseudomonas</taxon>
    </lineage>
</organism>
<dbReference type="Proteomes" id="UP001230768">
    <property type="component" value="Chromosome"/>
</dbReference>
<reference evidence="1 2" key="1">
    <citation type="submission" date="2023-02" db="EMBL/GenBank/DDBJ databases">
        <title>Evolution of Hrp T3SS in non-pathogenic Pseudomonas fluorescens.</title>
        <authorList>
            <person name="Liao K."/>
            <person name="Wei H."/>
            <person name="Gu Y."/>
        </authorList>
    </citation>
    <scope>NUCLEOTIDE SEQUENCE [LARGE SCALE GENOMIC DNA]</scope>
    <source>
        <strain evidence="1 2">FP607</strain>
    </source>
</reference>
<protein>
    <submittedName>
        <fullName evidence="1">Uncharacterized protein</fullName>
    </submittedName>
</protein>